<name>A0ABX2KDJ5_9PROT</name>
<dbReference type="InterPro" id="IPR001387">
    <property type="entry name" value="Cro/C1-type_HTH"/>
</dbReference>
<proteinExistence type="predicted"/>
<reference evidence="2 3" key="1">
    <citation type="submission" date="2019-10" db="EMBL/GenBank/DDBJ databases">
        <title>Genome sequence of Azospirillum melinis.</title>
        <authorList>
            <person name="Ambrosini A."/>
            <person name="Sant'Anna F.H."/>
            <person name="Cassan F.D."/>
            <person name="Souza E.M."/>
            <person name="Passaglia L.M.P."/>
        </authorList>
    </citation>
    <scope>NUCLEOTIDE SEQUENCE [LARGE SCALE GENOMIC DNA]</scope>
    <source>
        <strain evidence="2 3">TMCY0552</strain>
    </source>
</reference>
<gene>
    <name evidence="2" type="ORF">GBZ48_18365</name>
</gene>
<sequence length="116" mass="12566">MEGFGGRLRACAQALGLSDAEIARRAGLSEQRYGNYVRDVHAPDLDTLVRIARVLGTTTDSLLIGDKGSEPDQVRIALEARLLSAAHVLETGDLKVLVGQAEVFAQLRQEEGRRVP</sequence>
<dbReference type="SUPFAM" id="SSF47413">
    <property type="entry name" value="lambda repressor-like DNA-binding domains"/>
    <property type="match status" value="1"/>
</dbReference>
<dbReference type="Pfam" id="PF01381">
    <property type="entry name" value="HTH_3"/>
    <property type="match status" value="1"/>
</dbReference>
<dbReference type="SMART" id="SM00530">
    <property type="entry name" value="HTH_XRE"/>
    <property type="match status" value="1"/>
</dbReference>
<evidence type="ECO:0000313" key="2">
    <source>
        <dbReference type="EMBL" id="NUB01234.1"/>
    </source>
</evidence>
<dbReference type="CDD" id="cd00093">
    <property type="entry name" value="HTH_XRE"/>
    <property type="match status" value="1"/>
</dbReference>
<dbReference type="Proteomes" id="UP000605086">
    <property type="component" value="Unassembled WGS sequence"/>
</dbReference>
<evidence type="ECO:0000259" key="1">
    <source>
        <dbReference type="PROSITE" id="PS50943"/>
    </source>
</evidence>
<organism evidence="2 3">
    <name type="scientific">Azospirillum melinis</name>
    <dbReference type="NCBI Taxonomy" id="328839"/>
    <lineage>
        <taxon>Bacteria</taxon>
        <taxon>Pseudomonadati</taxon>
        <taxon>Pseudomonadota</taxon>
        <taxon>Alphaproteobacteria</taxon>
        <taxon>Rhodospirillales</taxon>
        <taxon>Azospirillaceae</taxon>
        <taxon>Azospirillum</taxon>
    </lineage>
</organism>
<accession>A0ABX2KDJ5</accession>
<keyword evidence="3" id="KW-1185">Reference proteome</keyword>
<dbReference type="PROSITE" id="PS50943">
    <property type="entry name" value="HTH_CROC1"/>
    <property type="match status" value="1"/>
</dbReference>
<evidence type="ECO:0000313" key="3">
    <source>
        <dbReference type="Proteomes" id="UP000605086"/>
    </source>
</evidence>
<comment type="caution">
    <text evidence="2">The sequence shown here is derived from an EMBL/GenBank/DDBJ whole genome shotgun (WGS) entry which is preliminary data.</text>
</comment>
<dbReference type="Gene3D" id="1.10.260.40">
    <property type="entry name" value="lambda repressor-like DNA-binding domains"/>
    <property type="match status" value="1"/>
</dbReference>
<dbReference type="RefSeq" id="WP_174472314.1">
    <property type="nucleotide sequence ID" value="NZ_JAGINN010000023.1"/>
</dbReference>
<protein>
    <submittedName>
        <fullName evidence="2">Helix-turn-helix domain-containing protein</fullName>
    </submittedName>
</protein>
<dbReference type="EMBL" id="WHOS01000023">
    <property type="protein sequence ID" value="NUB01234.1"/>
    <property type="molecule type" value="Genomic_DNA"/>
</dbReference>
<dbReference type="InterPro" id="IPR010982">
    <property type="entry name" value="Lambda_DNA-bd_dom_sf"/>
</dbReference>
<feature type="domain" description="HTH cro/C1-type" evidence="1">
    <location>
        <begin position="8"/>
        <end position="62"/>
    </location>
</feature>